<feature type="compositionally biased region" description="Low complexity" evidence="1">
    <location>
        <begin position="262"/>
        <end position="282"/>
    </location>
</feature>
<sequence>MDTDSPAISPVASNDNSSSAGEGNRIDVPLENDVLCGRGGSINSHKGNEQFRNLVEKRKRVYLTARFKREKRLIASSIVTEIRGMNPSGRFLARKGDKDSGYWYDIGDEKARDKTSQALRENAPSIRAEIETEINQQREEMRKQEESTSQHQSAQAKSHAAVPYPPPLHGLHGAPVPPPPPPPPHGQPPHSYASYAQQYYDYYYHYYGYGAPPPPPPPGYPGGTHPPAGYPHPPIPPYWGAQPAQHPPEQPKGEEELKEAKPSTAAPAPGVPPSAVVTAPSSFPYLPEPSPLNQEEEDRRIAMALQQEENARAFEDRNKRYGSDRKASRSTAFCAPGYRPRLLNDRALDDYAHAPGTPSRKRPAMSASHLVSGGKTSQTKSASLTNVTMQDSPMAASSSVSAHSLAPEQLTQEEIDRRMAMSLQAKEDKAFHDHVVAAENSTRKCSRSNAHPKFERTSGPSFGFDSMMSSSLMSWSRRAQIAPAPEGDNVKRHDMHNNTSMNHSELDVNMDMDQKPAASNSPFSKLLPEDFDHQHNHDHSLGSLHSISSKGRGVHFKEESDMLSLFGEGSTIIPLPHSHGSQRVRDASINSYTPIALDESQKSASSRMSQFQRKGAPAPQHSITPQKVGAHEQHDSSLLSQVAHHILGTFGSSWAESDATTPNRDSSKNSNNHQSLQRSHQTVKSSHHQHQLDEMESEIGQEVVMDVRDESHMPPPQTRGAGVEVDWPSRAGCHSWIPETIGASASAFFGTLNEEHENRLSHDLDHSLLRDNSYGRADISPVHSLDMDSSHSSLGGTRRRSKGTASLMNLFDQKNVENVTEELHNMNHTALQQVPSWERSYRSRSPAFSLGDMVGDEEDDSLIRVNSYDVKEGLSHQNSHSSAQMMPPPPPVMHHHHVTPQQHNKHQTLDESDDIDMGMEWEGHAGE</sequence>
<accession>A0A9K3LTS5</accession>
<evidence type="ECO:0000313" key="3">
    <source>
        <dbReference type="EMBL" id="KAG7368420.1"/>
    </source>
</evidence>
<dbReference type="InterPro" id="IPR049227">
    <property type="entry name" value="DUF6824"/>
</dbReference>
<reference evidence="3" key="1">
    <citation type="journal article" date="2021" name="Sci. Rep.">
        <title>Diploid genomic architecture of Nitzschia inconspicua, an elite biomass production diatom.</title>
        <authorList>
            <person name="Oliver A."/>
            <person name="Podell S."/>
            <person name="Pinowska A."/>
            <person name="Traller J.C."/>
            <person name="Smith S.R."/>
            <person name="McClure R."/>
            <person name="Beliaev A."/>
            <person name="Bohutskyi P."/>
            <person name="Hill E.A."/>
            <person name="Rabines A."/>
            <person name="Zheng H."/>
            <person name="Allen L.Z."/>
            <person name="Kuo A."/>
            <person name="Grigoriev I.V."/>
            <person name="Allen A.E."/>
            <person name="Hazlebeck D."/>
            <person name="Allen E.E."/>
        </authorList>
    </citation>
    <scope>NUCLEOTIDE SEQUENCE</scope>
    <source>
        <strain evidence="3">Hildebrandi</strain>
    </source>
</reference>
<evidence type="ECO:0000259" key="2">
    <source>
        <dbReference type="Pfam" id="PF20710"/>
    </source>
</evidence>
<feature type="compositionally biased region" description="Pro residues" evidence="1">
    <location>
        <begin position="175"/>
        <end position="187"/>
    </location>
</feature>
<feature type="region of interest" description="Disordered" evidence="1">
    <location>
        <begin position="484"/>
        <end position="503"/>
    </location>
</feature>
<dbReference type="Pfam" id="PF20710">
    <property type="entry name" value="DUF6824"/>
    <property type="match status" value="1"/>
</dbReference>
<feature type="region of interest" description="Disordered" evidence="1">
    <location>
        <begin position="212"/>
        <end position="329"/>
    </location>
</feature>
<feature type="compositionally biased region" description="Basic and acidic residues" evidence="1">
    <location>
        <begin position="249"/>
        <end position="261"/>
    </location>
</feature>
<dbReference type="Proteomes" id="UP000693970">
    <property type="component" value="Unassembled WGS sequence"/>
</dbReference>
<feature type="compositionally biased region" description="Low complexity" evidence="1">
    <location>
        <begin position="149"/>
        <end position="161"/>
    </location>
</feature>
<feature type="compositionally biased region" description="Basic residues" evidence="1">
    <location>
        <begin position="893"/>
        <end position="906"/>
    </location>
</feature>
<feature type="region of interest" description="Disordered" evidence="1">
    <location>
        <begin position="598"/>
        <end position="636"/>
    </location>
</feature>
<feature type="compositionally biased region" description="Polar residues" evidence="1">
    <location>
        <begin position="11"/>
        <end position="21"/>
    </location>
</feature>
<dbReference type="AlphaFoldDB" id="A0A9K3LTS5"/>
<evidence type="ECO:0000256" key="1">
    <source>
        <dbReference type="SAM" id="MobiDB-lite"/>
    </source>
</evidence>
<gene>
    <name evidence="3" type="ORF">IV203_031163</name>
</gene>
<proteinExistence type="predicted"/>
<feature type="compositionally biased region" description="Basic and acidic residues" evidence="1">
    <location>
        <begin position="309"/>
        <end position="327"/>
    </location>
</feature>
<dbReference type="OrthoDB" id="42226at2759"/>
<feature type="region of interest" description="Disordered" evidence="1">
    <location>
        <begin position="1"/>
        <end position="28"/>
    </location>
</feature>
<keyword evidence="4" id="KW-1185">Reference proteome</keyword>
<comment type="caution">
    <text evidence="3">The sequence shown here is derived from an EMBL/GenBank/DDBJ whole genome shotgun (WGS) entry which is preliminary data.</text>
</comment>
<feature type="compositionally biased region" description="Polar residues" evidence="1">
    <location>
        <begin position="653"/>
        <end position="684"/>
    </location>
</feature>
<feature type="region of interest" description="Disordered" evidence="1">
    <location>
        <begin position="653"/>
        <end position="693"/>
    </location>
</feature>
<feature type="region of interest" description="Disordered" evidence="1">
    <location>
        <begin position="350"/>
        <end position="382"/>
    </location>
</feature>
<feature type="compositionally biased region" description="Pro residues" evidence="1">
    <location>
        <begin position="228"/>
        <end position="237"/>
    </location>
</feature>
<feature type="domain" description="DUF6824" evidence="2">
    <location>
        <begin position="33"/>
        <end position="121"/>
    </location>
</feature>
<reference evidence="3" key="2">
    <citation type="submission" date="2021-04" db="EMBL/GenBank/DDBJ databases">
        <authorList>
            <person name="Podell S."/>
        </authorList>
    </citation>
    <scope>NUCLEOTIDE SEQUENCE</scope>
    <source>
        <strain evidence="3">Hildebrandi</strain>
    </source>
</reference>
<feature type="region of interest" description="Disordered" evidence="1">
    <location>
        <begin position="872"/>
        <end position="909"/>
    </location>
</feature>
<name>A0A9K3LTS5_9STRA</name>
<protein>
    <recommendedName>
        <fullName evidence="2">DUF6824 domain-containing protein</fullName>
    </recommendedName>
</protein>
<organism evidence="3 4">
    <name type="scientific">Nitzschia inconspicua</name>
    <dbReference type="NCBI Taxonomy" id="303405"/>
    <lineage>
        <taxon>Eukaryota</taxon>
        <taxon>Sar</taxon>
        <taxon>Stramenopiles</taxon>
        <taxon>Ochrophyta</taxon>
        <taxon>Bacillariophyta</taxon>
        <taxon>Bacillariophyceae</taxon>
        <taxon>Bacillariophycidae</taxon>
        <taxon>Bacillariales</taxon>
        <taxon>Bacillariaceae</taxon>
        <taxon>Nitzschia</taxon>
    </lineage>
</organism>
<feature type="region of interest" description="Disordered" evidence="1">
    <location>
        <begin position="137"/>
        <end position="192"/>
    </location>
</feature>
<feature type="region of interest" description="Disordered" evidence="1">
    <location>
        <begin position="777"/>
        <end position="801"/>
    </location>
</feature>
<feature type="compositionally biased region" description="Polar residues" evidence="1">
    <location>
        <begin position="602"/>
        <end position="612"/>
    </location>
</feature>
<evidence type="ECO:0000313" key="4">
    <source>
        <dbReference type="Proteomes" id="UP000693970"/>
    </source>
</evidence>
<feature type="compositionally biased region" description="Basic and acidic residues" evidence="1">
    <location>
        <begin position="137"/>
        <end position="148"/>
    </location>
</feature>
<dbReference type="EMBL" id="JAGRRH010000006">
    <property type="protein sequence ID" value="KAG7368420.1"/>
    <property type="molecule type" value="Genomic_DNA"/>
</dbReference>
<feature type="region of interest" description="Disordered" evidence="1">
    <location>
        <begin position="439"/>
        <end position="463"/>
    </location>
</feature>